<dbReference type="AlphaFoldDB" id="A0A4Y6UVK4"/>
<dbReference type="InterPro" id="IPR016786">
    <property type="entry name" value="YdeI_bac"/>
</dbReference>
<dbReference type="Proteomes" id="UP000316968">
    <property type="component" value="Chromosome"/>
</dbReference>
<dbReference type="PIRSF" id="PIRSF021308">
    <property type="entry name" value="UCP021308"/>
    <property type="match status" value="1"/>
</dbReference>
<dbReference type="InterPro" id="IPR014922">
    <property type="entry name" value="YdhG-like"/>
</dbReference>
<feature type="compositionally biased region" description="Basic and acidic residues" evidence="1">
    <location>
        <begin position="173"/>
        <end position="186"/>
    </location>
</feature>
<reference evidence="3 4" key="1">
    <citation type="submission" date="2019-06" db="EMBL/GenBank/DDBJ databases">
        <title>Saccharibacillus brassicae sp. nov., an endophytic bacterium isolated from Chinese cabbage seeds (Brassica pekinensis).</title>
        <authorList>
            <person name="Jiang L."/>
            <person name="Lee J."/>
            <person name="Kim S.W."/>
        </authorList>
    </citation>
    <scope>NUCLEOTIDE SEQUENCE [LARGE SCALE GENOMIC DNA]</scope>
    <source>
        <strain evidence="4">KCTC 43072 / ATSA2</strain>
    </source>
</reference>
<dbReference type="RefSeq" id="WP_141446845.1">
    <property type="nucleotide sequence ID" value="NZ_CP041217.1"/>
</dbReference>
<proteinExistence type="predicted"/>
<dbReference type="SUPFAM" id="SSF159888">
    <property type="entry name" value="YdhG-like"/>
    <property type="match status" value="1"/>
</dbReference>
<keyword evidence="4" id="KW-1185">Reference proteome</keyword>
<dbReference type="EMBL" id="CP041217">
    <property type="protein sequence ID" value="QDH20381.1"/>
    <property type="molecule type" value="Genomic_DNA"/>
</dbReference>
<evidence type="ECO:0000313" key="3">
    <source>
        <dbReference type="EMBL" id="QDH20381.1"/>
    </source>
</evidence>
<name>A0A4Y6UVK4_SACBS</name>
<organism evidence="3 4">
    <name type="scientific">Saccharibacillus brassicae</name>
    <dbReference type="NCBI Taxonomy" id="2583377"/>
    <lineage>
        <taxon>Bacteria</taxon>
        <taxon>Bacillati</taxon>
        <taxon>Bacillota</taxon>
        <taxon>Bacilli</taxon>
        <taxon>Bacillales</taxon>
        <taxon>Paenibacillaceae</taxon>
        <taxon>Saccharibacillus</taxon>
    </lineage>
</organism>
<dbReference type="KEGG" id="saca:FFV09_05620"/>
<protein>
    <recommendedName>
        <fullName evidence="2">YdhG-like domain-containing protein</fullName>
    </recommendedName>
</protein>
<dbReference type="Gene3D" id="3.90.1150.200">
    <property type="match status" value="1"/>
</dbReference>
<dbReference type="Pfam" id="PF08818">
    <property type="entry name" value="DUF1801"/>
    <property type="match status" value="1"/>
</dbReference>
<gene>
    <name evidence="3" type="ORF">FFV09_05620</name>
</gene>
<evidence type="ECO:0000313" key="4">
    <source>
        <dbReference type="Proteomes" id="UP000316968"/>
    </source>
</evidence>
<sequence>MNQPQTNPKVDAFLERASQWQSEYAKLRSLALDSEMTEDLKWGQPCYTIQGGNVVLIHGFKEYCALLFIKGSLLQDNEQMLIQQTQKVQAGRQLRFRNLEEIEQQEERIRAYIREAIGIERAGLKVELKPSEEVAIPLELQARFDGSPELKTAFEALTPGRQRAYLLHFSEPKQSKTREARIDKHAPRIMQGQGMNDR</sequence>
<evidence type="ECO:0000259" key="2">
    <source>
        <dbReference type="Pfam" id="PF08818"/>
    </source>
</evidence>
<dbReference type="OrthoDB" id="214150at2"/>
<accession>A0A4Y6UVK4</accession>
<dbReference type="Pfam" id="PF13376">
    <property type="entry name" value="OmdA"/>
    <property type="match status" value="1"/>
</dbReference>
<feature type="domain" description="YdhG-like" evidence="2">
    <location>
        <begin position="20"/>
        <end position="117"/>
    </location>
</feature>
<evidence type="ECO:0000256" key="1">
    <source>
        <dbReference type="SAM" id="MobiDB-lite"/>
    </source>
</evidence>
<feature type="region of interest" description="Disordered" evidence="1">
    <location>
        <begin position="173"/>
        <end position="198"/>
    </location>
</feature>